<dbReference type="PANTHER" id="PTHR43798">
    <property type="entry name" value="MONOACYLGLYCEROL LIPASE"/>
    <property type="match status" value="1"/>
</dbReference>
<sequence>MTETVTSGAVIDTEDYRSIWMYLKELDFRQGFIDVAVYGSPVRTRYAEAGRPDKPHAILLHGTGGHWETFAPNLAALSEFFHCVAIDMVGNGFSDKPDYDYEIAVYVEHVLGVMDHFGMERANFVAMSLGAWVASTIAVHHPDRVSKVILMSPAGKEAAASNMARIRAERTKAVNEPTWDSLHAVFAHLIADEANRLPDLIGLRRAIYQRDDTRESIDHLLILQDAAVRDRNLIPEDEWKSITAPVMVVASGRDHGVYQETATSIARLIPHAEVFEMPDVRHWPHFEDPKEFNSAAVSFLTR</sequence>
<accession>A0A0U1DNZ4</accession>
<feature type="domain" description="AB hydrolase-1" evidence="1">
    <location>
        <begin position="58"/>
        <end position="289"/>
    </location>
</feature>
<proteinExistence type="predicted"/>
<dbReference type="AlphaFoldDB" id="A0A0U1DNZ4"/>
<reference evidence="3" key="1">
    <citation type="submission" date="2015-03" db="EMBL/GenBank/DDBJ databases">
        <authorList>
            <person name="Urmite Genomes"/>
        </authorList>
    </citation>
    <scope>NUCLEOTIDE SEQUENCE [LARGE SCALE GENOMIC DNA]</scope>
    <source>
        <strain evidence="3">CSUR P1344</strain>
    </source>
</reference>
<dbReference type="SUPFAM" id="SSF53474">
    <property type="entry name" value="alpha/beta-Hydrolases"/>
    <property type="match status" value="1"/>
</dbReference>
<dbReference type="EMBL" id="CTEC01000002">
    <property type="protein sequence ID" value="CQD18486.1"/>
    <property type="molecule type" value="Genomic_DNA"/>
</dbReference>
<dbReference type="GO" id="GO:0016787">
    <property type="term" value="F:hydrolase activity"/>
    <property type="evidence" value="ECO:0007669"/>
    <property type="project" value="UniProtKB-KW"/>
</dbReference>
<dbReference type="Proteomes" id="UP000199601">
    <property type="component" value="Unassembled WGS sequence"/>
</dbReference>
<keyword evidence="2" id="KW-0378">Hydrolase</keyword>
<evidence type="ECO:0000313" key="2">
    <source>
        <dbReference type="EMBL" id="CQD18486.1"/>
    </source>
</evidence>
<dbReference type="PANTHER" id="PTHR43798:SF33">
    <property type="entry name" value="HYDROLASE, PUTATIVE (AFU_ORTHOLOGUE AFUA_2G14860)-RELATED"/>
    <property type="match status" value="1"/>
</dbReference>
<protein>
    <submittedName>
        <fullName evidence="2">2-hydroxy-6-ketonona-2,4-dienedoic acid hydrolase</fullName>
    </submittedName>
</protein>
<evidence type="ECO:0000313" key="3">
    <source>
        <dbReference type="Proteomes" id="UP000199601"/>
    </source>
</evidence>
<gene>
    <name evidence="2" type="ORF">BN000_04200</name>
</gene>
<dbReference type="RefSeq" id="WP_090422587.1">
    <property type="nucleotide sequence ID" value="NZ_CTEC01000002.1"/>
</dbReference>
<dbReference type="Pfam" id="PF00561">
    <property type="entry name" value="Abhydrolase_1"/>
    <property type="match status" value="1"/>
</dbReference>
<dbReference type="InterPro" id="IPR050266">
    <property type="entry name" value="AB_hydrolase_sf"/>
</dbReference>
<dbReference type="InterPro" id="IPR029058">
    <property type="entry name" value="AB_hydrolase_fold"/>
</dbReference>
<keyword evidence="3" id="KW-1185">Reference proteome</keyword>
<organism evidence="2 3">
    <name type="scientific">Mycobacterium europaeum</name>
    <dbReference type="NCBI Taxonomy" id="761804"/>
    <lineage>
        <taxon>Bacteria</taxon>
        <taxon>Bacillati</taxon>
        <taxon>Actinomycetota</taxon>
        <taxon>Actinomycetes</taxon>
        <taxon>Mycobacteriales</taxon>
        <taxon>Mycobacteriaceae</taxon>
        <taxon>Mycobacterium</taxon>
        <taxon>Mycobacterium simiae complex</taxon>
    </lineage>
</organism>
<evidence type="ECO:0000259" key="1">
    <source>
        <dbReference type="Pfam" id="PF00561"/>
    </source>
</evidence>
<dbReference type="PRINTS" id="PR00111">
    <property type="entry name" value="ABHYDROLASE"/>
</dbReference>
<name>A0A0U1DNZ4_9MYCO</name>
<dbReference type="GO" id="GO:0016020">
    <property type="term" value="C:membrane"/>
    <property type="evidence" value="ECO:0007669"/>
    <property type="project" value="TreeGrafter"/>
</dbReference>
<dbReference type="InterPro" id="IPR000073">
    <property type="entry name" value="AB_hydrolase_1"/>
</dbReference>
<dbReference type="Gene3D" id="3.40.50.1820">
    <property type="entry name" value="alpha/beta hydrolase"/>
    <property type="match status" value="1"/>
</dbReference>